<dbReference type="EMBL" id="FO082275">
    <property type="protein sequence ID" value="CCO16122.1"/>
    <property type="molecule type" value="Genomic_DNA"/>
</dbReference>
<dbReference type="CDD" id="cd12378">
    <property type="entry name" value="RRM1_I_PABPs"/>
    <property type="match status" value="1"/>
</dbReference>
<name>K8EDF9_9CHLO</name>
<dbReference type="PROSITE" id="PS50102">
    <property type="entry name" value="RRM"/>
    <property type="match status" value="4"/>
</dbReference>
<proteinExistence type="inferred from homology"/>
<dbReference type="InterPro" id="IPR036053">
    <property type="entry name" value="PABP-dom"/>
</dbReference>
<dbReference type="InterPro" id="IPR034364">
    <property type="entry name" value="PABP_RRM1"/>
</dbReference>
<dbReference type="NCBIfam" id="TIGR01628">
    <property type="entry name" value="PABP-1234"/>
    <property type="match status" value="1"/>
</dbReference>
<dbReference type="InterPro" id="IPR006515">
    <property type="entry name" value="PABP_1234"/>
</dbReference>
<dbReference type="InterPro" id="IPR003954">
    <property type="entry name" value="RRM_euk-type"/>
</dbReference>
<feature type="domain" description="PABC" evidence="11">
    <location>
        <begin position="542"/>
        <end position="619"/>
    </location>
</feature>
<feature type="domain" description="RRM" evidence="10">
    <location>
        <begin position="131"/>
        <end position="208"/>
    </location>
</feature>
<dbReference type="CDD" id="cd12380">
    <property type="entry name" value="RRM3_I_PABPs"/>
    <property type="match status" value="1"/>
</dbReference>
<feature type="domain" description="RRM" evidence="10">
    <location>
        <begin position="43"/>
        <end position="121"/>
    </location>
</feature>
<evidence type="ECO:0000313" key="12">
    <source>
        <dbReference type="EMBL" id="CCO16122.1"/>
    </source>
</evidence>
<evidence type="ECO:0000256" key="7">
    <source>
        <dbReference type="PROSITE-ProRule" id="PRU00176"/>
    </source>
</evidence>
<dbReference type="InterPro" id="IPR045305">
    <property type="entry name" value="RRM2_I_PABPs"/>
</dbReference>
<gene>
    <name evidence="12" type="ORF">Bathy04g03750</name>
</gene>
<evidence type="ECO:0000256" key="5">
    <source>
        <dbReference type="ARBA" id="ARBA00022845"/>
    </source>
</evidence>
<dbReference type="PANTHER" id="PTHR24012">
    <property type="entry name" value="RNA BINDING PROTEIN"/>
    <property type="match status" value="1"/>
</dbReference>
<dbReference type="SMART" id="SM00360">
    <property type="entry name" value="RRM"/>
    <property type="match status" value="4"/>
</dbReference>
<evidence type="ECO:0000259" key="11">
    <source>
        <dbReference type="PROSITE" id="PS51309"/>
    </source>
</evidence>
<feature type="compositionally biased region" description="Gly residues" evidence="9">
    <location>
        <begin position="489"/>
        <end position="512"/>
    </location>
</feature>
<keyword evidence="6 7" id="KW-0694">RNA-binding</keyword>
<protein>
    <recommendedName>
        <fullName evidence="8">Polyadenylate-binding protein</fullName>
        <shortName evidence="8">PABP</shortName>
    </recommendedName>
</protein>
<dbReference type="KEGG" id="bpg:Bathy04g03750"/>
<dbReference type="GO" id="GO:0003723">
    <property type="term" value="F:RNA binding"/>
    <property type="evidence" value="ECO:0007669"/>
    <property type="project" value="UniProtKB-UniRule"/>
</dbReference>
<keyword evidence="4" id="KW-0677">Repeat</keyword>
<reference evidence="12 13" key="1">
    <citation type="submission" date="2011-10" db="EMBL/GenBank/DDBJ databases">
        <authorList>
            <person name="Genoscope - CEA"/>
        </authorList>
    </citation>
    <scope>NUCLEOTIDE SEQUENCE [LARGE SCALE GENOMIC DNA]</scope>
    <source>
        <strain evidence="12 13">RCC 1105</strain>
    </source>
</reference>
<feature type="compositionally biased region" description="Pro residues" evidence="9">
    <location>
        <begin position="523"/>
        <end position="536"/>
    </location>
</feature>
<evidence type="ECO:0000256" key="8">
    <source>
        <dbReference type="RuleBase" id="RU362004"/>
    </source>
</evidence>
<evidence type="ECO:0000256" key="3">
    <source>
        <dbReference type="ARBA" id="ARBA00022490"/>
    </source>
</evidence>
<dbReference type="InterPro" id="IPR035979">
    <property type="entry name" value="RBD_domain_sf"/>
</dbReference>
<dbReference type="AlphaFoldDB" id="K8EDF9"/>
<dbReference type="GeneID" id="19016401"/>
<evidence type="ECO:0000256" key="1">
    <source>
        <dbReference type="ARBA" id="ARBA00004496"/>
    </source>
</evidence>
<dbReference type="Gene3D" id="1.10.1900.10">
    <property type="entry name" value="c-terminal domain of poly(a) binding protein"/>
    <property type="match status" value="1"/>
</dbReference>
<dbReference type="SMART" id="SM00361">
    <property type="entry name" value="RRM_1"/>
    <property type="match status" value="3"/>
</dbReference>
<feature type="domain" description="RRM" evidence="10">
    <location>
        <begin position="220"/>
        <end position="298"/>
    </location>
</feature>
<dbReference type="PROSITE" id="PS51309">
    <property type="entry name" value="PABC"/>
    <property type="match status" value="1"/>
</dbReference>
<keyword evidence="3 8" id="KW-0963">Cytoplasm</keyword>
<feature type="compositionally biased region" description="Low complexity" evidence="9">
    <location>
        <begin position="513"/>
        <end position="522"/>
    </location>
</feature>
<dbReference type="FunFam" id="3.30.70.330:FF:000648">
    <property type="entry name" value="Polyadenylate-binding protein"/>
    <property type="match status" value="1"/>
</dbReference>
<keyword evidence="13" id="KW-1185">Reference proteome</keyword>
<accession>K8EDF9</accession>
<evidence type="ECO:0000256" key="9">
    <source>
        <dbReference type="SAM" id="MobiDB-lite"/>
    </source>
</evidence>
<feature type="region of interest" description="Disordered" evidence="9">
    <location>
        <begin position="489"/>
        <end position="538"/>
    </location>
</feature>
<dbReference type="InterPro" id="IPR000504">
    <property type="entry name" value="RRM_dom"/>
</dbReference>
<evidence type="ECO:0000259" key="10">
    <source>
        <dbReference type="PROSITE" id="PS50102"/>
    </source>
</evidence>
<dbReference type="InterPro" id="IPR002004">
    <property type="entry name" value="PABP_HYD_C"/>
</dbReference>
<dbReference type="eggNOG" id="KOG0123">
    <property type="taxonomic scope" value="Eukaryota"/>
</dbReference>
<feature type="domain" description="RRM" evidence="10">
    <location>
        <begin position="324"/>
        <end position="401"/>
    </location>
</feature>
<dbReference type="CDD" id="cd12381">
    <property type="entry name" value="RRM4_I_PABPs"/>
    <property type="match status" value="1"/>
</dbReference>
<dbReference type="STRING" id="41875.K8EDF9"/>
<dbReference type="Proteomes" id="UP000198341">
    <property type="component" value="Chromosome 4"/>
</dbReference>
<keyword evidence="5" id="KW-0810">Translation regulation</keyword>
<dbReference type="GO" id="GO:0006417">
    <property type="term" value="P:regulation of translation"/>
    <property type="evidence" value="ECO:0007669"/>
    <property type="project" value="UniProtKB-KW"/>
</dbReference>
<dbReference type="Gene3D" id="3.30.70.330">
    <property type="match status" value="4"/>
</dbReference>
<dbReference type="FunFam" id="3.30.70.330:FF:000003">
    <property type="entry name" value="Polyadenylate-binding protein"/>
    <property type="match status" value="1"/>
</dbReference>
<dbReference type="SUPFAM" id="SSF63570">
    <property type="entry name" value="PABC (PABP) domain"/>
    <property type="match status" value="1"/>
</dbReference>
<organism evidence="12 13">
    <name type="scientific">Bathycoccus prasinos</name>
    <dbReference type="NCBI Taxonomy" id="41875"/>
    <lineage>
        <taxon>Eukaryota</taxon>
        <taxon>Viridiplantae</taxon>
        <taxon>Chlorophyta</taxon>
        <taxon>Mamiellophyceae</taxon>
        <taxon>Mamiellales</taxon>
        <taxon>Bathycoccaceae</taxon>
        <taxon>Bathycoccus</taxon>
    </lineage>
</organism>
<dbReference type="Pfam" id="PF00658">
    <property type="entry name" value="MLLE"/>
    <property type="match status" value="1"/>
</dbReference>
<evidence type="ECO:0000256" key="2">
    <source>
        <dbReference type="ARBA" id="ARBA00008557"/>
    </source>
</evidence>
<dbReference type="InterPro" id="IPR012677">
    <property type="entry name" value="Nucleotide-bd_a/b_plait_sf"/>
</dbReference>
<comment type="subcellular location">
    <subcellularLocation>
        <location evidence="1 8">Cytoplasm</location>
    </subcellularLocation>
</comment>
<dbReference type="SUPFAM" id="SSF54928">
    <property type="entry name" value="RNA-binding domain, RBD"/>
    <property type="match status" value="3"/>
</dbReference>
<evidence type="ECO:0000313" key="13">
    <source>
        <dbReference type="Proteomes" id="UP000198341"/>
    </source>
</evidence>
<dbReference type="SMART" id="SM00517">
    <property type="entry name" value="PolyA"/>
    <property type="match status" value="1"/>
</dbReference>
<sequence>MSTTTANPPASAAATKAPAPAAAAAAAAAAKGAAAADENASNTSLYVGDLESSATEAQLYELFSTIGPVVSIRVCRDLITRRSLGYAYVNFSQAQDAARAIDVLNFQVVNGKPIRILYSQRDPTIRKSGVGNIFIKNLDKDIDTVALRDTFAQFGNIVSAKVATDGQGNSKGYGFIQFDTEAAAKEAIEKVNGMELNDKVVYVGPFQRRAERGTTETKFNNVFVKNLGDEVTDEELRKVFEGFGPVTSVMISKDEDGKSKGFGFVCYETPEDASKAVEELDGKHGEEDKKWVVCRAQKKAEREAELKAKFEAERRERMEKMAGANLYIKNLEDGADDETLRELFKEFGTITSCRVMRDASGVSRGSAFVAFSSPEEATRAVTELNGKMVGAKPLYVALAQRKEDRRMRLQAQFAQRSMGPGGVMAPMYGMPPPGVPGGGMPGMYYGQPPPGMMPPQPQPGFGFQPGMPGGPRPMPGYNMPGVPNMMRGPGGMGGRGGRGRGQPGMGGRGGPQNGRQNFRQQQPMPPMPGQAAPEPPAAESNPIALIVSQLGTATPDQQRMILGEALYPLVDAVDSANAAKVTGMLLEMDQAEVLHLIESADALKAKVQEALAVLAAASSD</sequence>
<dbReference type="RefSeq" id="XP_007513597.1">
    <property type="nucleotide sequence ID" value="XM_007513535.1"/>
</dbReference>
<dbReference type="GO" id="GO:0005737">
    <property type="term" value="C:cytoplasm"/>
    <property type="evidence" value="ECO:0007669"/>
    <property type="project" value="UniProtKB-SubCell"/>
</dbReference>
<evidence type="ECO:0000256" key="6">
    <source>
        <dbReference type="ARBA" id="ARBA00022884"/>
    </source>
</evidence>
<comment type="function">
    <text evidence="8">Binds the poly(A) tail of mRNA.</text>
</comment>
<evidence type="ECO:0000256" key="4">
    <source>
        <dbReference type="ARBA" id="ARBA00022737"/>
    </source>
</evidence>
<dbReference type="CDD" id="cd12379">
    <property type="entry name" value="RRM2_I_PABPs"/>
    <property type="match status" value="1"/>
</dbReference>
<dbReference type="FunFam" id="3.30.70.330:FF:000217">
    <property type="entry name" value="Polyadenylate-binding protein"/>
    <property type="match status" value="1"/>
</dbReference>
<dbReference type="OrthoDB" id="19742at2759"/>
<comment type="similarity">
    <text evidence="2 8">Belongs to the polyadenylate-binding protein type-1 family.</text>
</comment>
<dbReference type="Pfam" id="PF00076">
    <property type="entry name" value="RRM_1"/>
    <property type="match status" value="4"/>
</dbReference>